<organism evidence="2 3">
    <name type="scientific">Gryllus longicercus</name>
    <dbReference type="NCBI Taxonomy" id="2509291"/>
    <lineage>
        <taxon>Eukaryota</taxon>
        <taxon>Metazoa</taxon>
        <taxon>Ecdysozoa</taxon>
        <taxon>Arthropoda</taxon>
        <taxon>Hexapoda</taxon>
        <taxon>Insecta</taxon>
        <taxon>Pterygota</taxon>
        <taxon>Neoptera</taxon>
        <taxon>Polyneoptera</taxon>
        <taxon>Orthoptera</taxon>
        <taxon>Ensifera</taxon>
        <taxon>Gryllidea</taxon>
        <taxon>Grylloidea</taxon>
        <taxon>Gryllidae</taxon>
        <taxon>Gryllinae</taxon>
        <taxon>Gryllus</taxon>
    </lineage>
</organism>
<evidence type="ECO:0000256" key="1">
    <source>
        <dbReference type="SAM" id="MobiDB-lite"/>
    </source>
</evidence>
<dbReference type="AlphaFoldDB" id="A0AAN9Z9M6"/>
<feature type="region of interest" description="Disordered" evidence="1">
    <location>
        <begin position="536"/>
        <end position="560"/>
    </location>
</feature>
<dbReference type="Proteomes" id="UP001378592">
    <property type="component" value="Unassembled WGS sequence"/>
</dbReference>
<keyword evidence="3" id="KW-1185">Reference proteome</keyword>
<feature type="compositionally biased region" description="Basic and acidic residues" evidence="1">
    <location>
        <begin position="545"/>
        <end position="555"/>
    </location>
</feature>
<gene>
    <name evidence="2" type="ORF">R5R35_006865</name>
</gene>
<evidence type="ECO:0000313" key="3">
    <source>
        <dbReference type="Proteomes" id="UP001378592"/>
    </source>
</evidence>
<feature type="compositionally biased region" description="Basic and acidic residues" evidence="1">
    <location>
        <begin position="20"/>
        <end position="30"/>
    </location>
</feature>
<feature type="compositionally biased region" description="Polar residues" evidence="1">
    <location>
        <begin position="293"/>
        <end position="307"/>
    </location>
</feature>
<proteinExistence type="predicted"/>
<feature type="region of interest" description="Disordered" evidence="1">
    <location>
        <begin position="111"/>
        <end position="184"/>
    </location>
</feature>
<dbReference type="EMBL" id="JAZDUA010000129">
    <property type="protein sequence ID" value="KAK7867000.1"/>
    <property type="molecule type" value="Genomic_DNA"/>
</dbReference>
<reference evidence="2 3" key="1">
    <citation type="submission" date="2024-03" db="EMBL/GenBank/DDBJ databases">
        <title>The genome assembly and annotation of the cricket Gryllus longicercus Weissman &amp; Gray.</title>
        <authorList>
            <person name="Szrajer S."/>
            <person name="Gray D."/>
            <person name="Ylla G."/>
        </authorList>
    </citation>
    <scope>NUCLEOTIDE SEQUENCE [LARGE SCALE GENOMIC DNA]</scope>
    <source>
        <strain evidence="2">DAG 2021-001</strain>
        <tissue evidence="2">Whole body minus gut</tissue>
    </source>
</reference>
<protein>
    <submittedName>
        <fullName evidence="2">Uncharacterized protein</fullName>
    </submittedName>
</protein>
<accession>A0AAN9Z9M6</accession>
<sequence>MVGRTHKLGTSRIKRRKVIKDEMPYEDERNITTSEEDMPSEDENIISLSIRRQLYEQRKPAWEALFKKYELKSTHKINSEDCISDMSLISESLGSKEREYKSIRPTLKLKKWQEFNPSSPSSKDNSEQPTEVDKAAEKNEDIGTIEDSVTNESPARKSNPKGHLLSRVPNIGKKDKKMSVSKNISQNLYQMRSRKKKDGNFEKTGDVSQSILSNGIIKKSQKRSCENRTYEKTNIGKLCQHESSKVNHTRNKQDNMTCFDTEVHFEKQSPVKTGLINSAGHSKHIPEEKWQEFNPSSPSSKDNSEQPTEVDKAAKKNEDIGTIEDSVTNESPARKSNPKGHLLSRVPNIGKKDKKMSVSKDISQNLYQMRSRKKKDGNFEKTGDVSQSIISNGIIKKSQKRSCENRTYEKTNIGKLCQHESSKVNHTRNKQDNMTCFDTEVHFEKQSPVKMGLINSAGHSKHIPEEKKNYCNENLKFLSAKNLGNISQNSPSKKIGIACKVYKTKQETYKNIVHDSEIQKRILNTDLMNTDSRRHYDFSSQSEENFEKRGQKNDQNKSIAFSEENKRAISEWRTEFSNFIKYKWNDFEKNPGSMLFPLPRLKRSNLDEKLSWESIMNAN</sequence>
<comment type="caution">
    <text evidence="2">The sequence shown here is derived from an EMBL/GenBank/DDBJ whole genome shotgun (WGS) entry which is preliminary data.</text>
</comment>
<evidence type="ECO:0000313" key="2">
    <source>
        <dbReference type="EMBL" id="KAK7867000.1"/>
    </source>
</evidence>
<feature type="compositionally biased region" description="Basic and acidic residues" evidence="1">
    <location>
        <begin position="131"/>
        <end position="141"/>
    </location>
</feature>
<feature type="region of interest" description="Disordered" evidence="1">
    <location>
        <begin position="20"/>
        <end position="42"/>
    </location>
</feature>
<feature type="region of interest" description="Disordered" evidence="1">
    <location>
        <begin position="270"/>
        <end position="363"/>
    </location>
</feature>
<feature type="compositionally biased region" description="Polar residues" evidence="1">
    <location>
        <begin position="115"/>
        <end position="129"/>
    </location>
</feature>
<name>A0AAN9Z9M6_9ORTH</name>
<feature type="compositionally biased region" description="Basic and acidic residues" evidence="1">
    <location>
        <begin position="309"/>
        <end position="319"/>
    </location>
</feature>